<evidence type="ECO:0000259" key="14">
    <source>
        <dbReference type="PROSITE" id="PS51846"/>
    </source>
</evidence>
<feature type="domain" description="CNNM transmembrane" evidence="14">
    <location>
        <begin position="1"/>
        <end position="191"/>
    </location>
</feature>
<dbReference type="PANTHER" id="PTHR22777:SF32">
    <property type="entry name" value="UPF0053 INNER MEMBRANE PROTEIN YFJD"/>
    <property type="match status" value="1"/>
</dbReference>
<evidence type="ECO:0000313" key="16">
    <source>
        <dbReference type="Proteomes" id="UP001055868"/>
    </source>
</evidence>
<keyword evidence="4 10" id="KW-0812">Transmembrane</keyword>
<evidence type="ECO:0000256" key="10">
    <source>
        <dbReference type="PROSITE-ProRule" id="PRU01193"/>
    </source>
</evidence>
<dbReference type="Pfam" id="PF00571">
    <property type="entry name" value="CBS"/>
    <property type="match status" value="2"/>
</dbReference>
<organism evidence="15 16">
    <name type="scientific">Brachybacterium kimchii</name>
    <dbReference type="NCBI Taxonomy" id="2942909"/>
    <lineage>
        <taxon>Bacteria</taxon>
        <taxon>Bacillati</taxon>
        <taxon>Actinomycetota</taxon>
        <taxon>Actinomycetes</taxon>
        <taxon>Micrococcales</taxon>
        <taxon>Dermabacteraceae</taxon>
        <taxon>Brachybacterium</taxon>
    </lineage>
</organism>
<dbReference type="Gene3D" id="3.30.465.10">
    <property type="match status" value="1"/>
</dbReference>
<dbReference type="InterPro" id="IPR005170">
    <property type="entry name" value="Transptr-assoc_dom"/>
</dbReference>
<dbReference type="PANTHER" id="PTHR22777">
    <property type="entry name" value="HEMOLYSIN-RELATED"/>
    <property type="match status" value="1"/>
</dbReference>
<evidence type="ECO:0000256" key="2">
    <source>
        <dbReference type="ARBA" id="ARBA00006337"/>
    </source>
</evidence>
<feature type="transmembrane region" description="Helical" evidence="12">
    <location>
        <begin position="128"/>
        <end position="147"/>
    </location>
</feature>
<dbReference type="SMART" id="SM00116">
    <property type="entry name" value="CBS"/>
    <property type="match status" value="2"/>
</dbReference>
<dbReference type="Pfam" id="PF03471">
    <property type="entry name" value="CorC_HlyC"/>
    <property type="match status" value="1"/>
</dbReference>
<evidence type="ECO:0000256" key="12">
    <source>
        <dbReference type="SAM" id="Phobius"/>
    </source>
</evidence>
<dbReference type="InterPro" id="IPR036318">
    <property type="entry name" value="FAD-bd_PCMH-like_sf"/>
</dbReference>
<proteinExistence type="inferred from homology"/>
<dbReference type="CDD" id="cd04590">
    <property type="entry name" value="CBS_pair_CorC_HlyC_assoc"/>
    <property type="match status" value="1"/>
</dbReference>
<gene>
    <name evidence="15" type="ORF">M4486_03440</name>
</gene>
<feature type="region of interest" description="Disordered" evidence="11">
    <location>
        <begin position="422"/>
        <end position="457"/>
    </location>
</feature>
<comment type="subcellular location">
    <subcellularLocation>
        <location evidence="1">Cell membrane</location>
        <topology evidence="1">Multi-pass membrane protein</topology>
    </subcellularLocation>
</comment>
<dbReference type="InterPro" id="IPR002550">
    <property type="entry name" value="CNNM"/>
</dbReference>
<dbReference type="InterPro" id="IPR016169">
    <property type="entry name" value="FAD-bd_PCMH_sub2"/>
</dbReference>
<dbReference type="SUPFAM" id="SSF56176">
    <property type="entry name" value="FAD-binding/transporter-associated domain-like"/>
    <property type="match status" value="1"/>
</dbReference>
<dbReference type="InterPro" id="IPR000644">
    <property type="entry name" value="CBS_dom"/>
</dbReference>
<dbReference type="Gene3D" id="3.10.580.10">
    <property type="entry name" value="CBS-domain"/>
    <property type="match status" value="1"/>
</dbReference>
<dbReference type="Proteomes" id="UP001055868">
    <property type="component" value="Chromosome"/>
</dbReference>
<evidence type="ECO:0000256" key="7">
    <source>
        <dbReference type="ARBA" id="ARBA00023122"/>
    </source>
</evidence>
<evidence type="ECO:0000256" key="3">
    <source>
        <dbReference type="ARBA" id="ARBA00022475"/>
    </source>
</evidence>
<keyword evidence="3" id="KW-1003">Cell membrane</keyword>
<evidence type="ECO:0000256" key="8">
    <source>
        <dbReference type="ARBA" id="ARBA00023136"/>
    </source>
</evidence>
<sequence>MTALLLVLIPLAVLGMVCGGLLSAADAALLGTSRAALERHLEEAEAPERVRRRVLHQHEDAPHTLAAISLGRVISESIMAVAITAIVFETMDGWVLPTLISVAIAVVGSFLVVSVSPRTVGRRRPERFSTLLSGLIGVVRSLLGPLARLMIHVGSAFTPGGKISGGPYATEAELRQYVDRAMENEELEDSERDMIQGVFDLGDTLVREIMVPRTDIVTVTADTTAEKAMRLFVRSGYSRIPVVGETVDDLQGVLYVKDVMRTIHSPWDPRPERPVSEIMRAPMVLPEFLGADEVLHAMQTRRVHIAILVDEYGGVSGMVTIEDVLEEIVGEIADEHDRAELRIEDLGEGMFRVPARESIGAAGELFGLDIEDEDVDTVGGLLAKALGRIPILGAEGDALGLHLEADRTGGRRKQLATVLVSRTPKDEREDTRTGAVPVIAAHEDESGDAVSEEEHHG</sequence>
<dbReference type="SMART" id="SM01091">
    <property type="entry name" value="CorC_HlyC"/>
    <property type="match status" value="1"/>
</dbReference>
<keyword evidence="8 10" id="KW-0472">Membrane</keyword>
<evidence type="ECO:0000313" key="15">
    <source>
        <dbReference type="EMBL" id="UQN30409.1"/>
    </source>
</evidence>
<keyword evidence="7 9" id="KW-0129">CBS domain</keyword>
<evidence type="ECO:0000256" key="11">
    <source>
        <dbReference type="SAM" id="MobiDB-lite"/>
    </source>
</evidence>
<keyword evidence="5" id="KW-0677">Repeat</keyword>
<keyword evidence="6 10" id="KW-1133">Transmembrane helix</keyword>
<feature type="transmembrane region" description="Helical" evidence="12">
    <location>
        <begin position="94"/>
        <end position="116"/>
    </location>
</feature>
<evidence type="ECO:0000256" key="4">
    <source>
        <dbReference type="ARBA" id="ARBA00022692"/>
    </source>
</evidence>
<comment type="similarity">
    <text evidence="2">Belongs to the UPF0053 family.</text>
</comment>
<accession>A0ABY4NAL3</accession>
<dbReference type="SUPFAM" id="SSF54631">
    <property type="entry name" value="CBS-domain pair"/>
    <property type="match status" value="1"/>
</dbReference>
<feature type="domain" description="CBS" evidence="13">
    <location>
        <begin position="210"/>
        <end position="272"/>
    </location>
</feature>
<feature type="domain" description="CBS" evidence="13">
    <location>
        <begin position="278"/>
        <end position="335"/>
    </location>
</feature>
<evidence type="ECO:0000256" key="9">
    <source>
        <dbReference type="PROSITE-ProRule" id="PRU00703"/>
    </source>
</evidence>
<dbReference type="EMBL" id="CP097218">
    <property type="protein sequence ID" value="UQN30409.1"/>
    <property type="molecule type" value="Genomic_DNA"/>
</dbReference>
<name>A0ABY4NAL3_9MICO</name>
<dbReference type="InterPro" id="IPR046342">
    <property type="entry name" value="CBS_dom_sf"/>
</dbReference>
<feature type="compositionally biased region" description="Basic and acidic residues" evidence="11">
    <location>
        <begin position="423"/>
        <end position="432"/>
    </location>
</feature>
<dbReference type="RefSeq" id="WP_249479689.1">
    <property type="nucleotide sequence ID" value="NZ_CP097218.1"/>
</dbReference>
<keyword evidence="16" id="KW-1185">Reference proteome</keyword>
<dbReference type="Pfam" id="PF01595">
    <property type="entry name" value="CNNM"/>
    <property type="match status" value="1"/>
</dbReference>
<dbReference type="PROSITE" id="PS51846">
    <property type="entry name" value="CNNM"/>
    <property type="match status" value="1"/>
</dbReference>
<evidence type="ECO:0000256" key="1">
    <source>
        <dbReference type="ARBA" id="ARBA00004651"/>
    </source>
</evidence>
<evidence type="ECO:0000259" key="13">
    <source>
        <dbReference type="PROSITE" id="PS51371"/>
    </source>
</evidence>
<protein>
    <submittedName>
        <fullName evidence="15">Hemolysin family protein</fullName>
    </submittedName>
</protein>
<evidence type="ECO:0000256" key="6">
    <source>
        <dbReference type="ARBA" id="ARBA00022989"/>
    </source>
</evidence>
<evidence type="ECO:0000256" key="5">
    <source>
        <dbReference type="ARBA" id="ARBA00022737"/>
    </source>
</evidence>
<dbReference type="PROSITE" id="PS51371">
    <property type="entry name" value="CBS"/>
    <property type="match status" value="2"/>
</dbReference>
<dbReference type="InterPro" id="IPR044751">
    <property type="entry name" value="Ion_transp-like_CBS"/>
</dbReference>
<reference evidence="15" key="1">
    <citation type="submission" date="2022-05" db="EMBL/GenBank/DDBJ databases">
        <title>Genomic analysis of Brachybacterium sp. CBA3104.</title>
        <authorList>
            <person name="Roh S.W."/>
            <person name="Kim Y.B."/>
            <person name="Kim Y."/>
        </authorList>
    </citation>
    <scope>NUCLEOTIDE SEQUENCE</scope>
    <source>
        <strain evidence="15">CBA3104</strain>
    </source>
</reference>